<reference evidence="2" key="1">
    <citation type="submission" date="2018-02" db="EMBL/GenBank/DDBJ databases">
        <title>Rhizophora mucronata_Transcriptome.</title>
        <authorList>
            <person name="Meera S.P."/>
            <person name="Sreeshan A."/>
            <person name="Augustine A."/>
        </authorList>
    </citation>
    <scope>NUCLEOTIDE SEQUENCE</scope>
    <source>
        <tissue evidence="2">Leaf</tissue>
    </source>
</reference>
<accession>A0A2P2R3J6</accession>
<evidence type="ECO:0000256" key="1">
    <source>
        <dbReference type="SAM" id="Phobius"/>
    </source>
</evidence>
<evidence type="ECO:0000313" key="2">
    <source>
        <dbReference type="EMBL" id="MBX73836.1"/>
    </source>
</evidence>
<proteinExistence type="predicted"/>
<dbReference type="EMBL" id="GGEC01093352">
    <property type="protein sequence ID" value="MBX73836.1"/>
    <property type="molecule type" value="Transcribed_RNA"/>
</dbReference>
<feature type="transmembrane region" description="Helical" evidence="1">
    <location>
        <begin position="6"/>
        <end position="27"/>
    </location>
</feature>
<keyword evidence="1" id="KW-1133">Transmembrane helix</keyword>
<name>A0A2P2R3J6_RHIMU</name>
<dbReference type="AlphaFoldDB" id="A0A2P2R3J6"/>
<organism evidence="2">
    <name type="scientific">Rhizophora mucronata</name>
    <name type="common">Asiatic mangrove</name>
    <dbReference type="NCBI Taxonomy" id="61149"/>
    <lineage>
        <taxon>Eukaryota</taxon>
        <taxon>Viridiplantae</taxon>
        <taxon>Streptophyta</taxon>
        <taxon>Embryophyta</taxon>
        <taxon>Tracheophyta</taxon>
        <taxon>Spermatophyta</taxon>
        <taxon>Magnoliopsida</taxon>
        <taxon>eudicotyledons</taxon>
        <taxon>Gunneridae</taxon>
        <taxon>Pentapetalae</taxon>
        <taxon>rosids</taxon>
        <taxon>fabids</taxon>
        <taxon>Malpighiales</taxon>
        <taxon>Rhizophoraceae</taxon>
        <taxon>Rhizophora</taxon>
    </lineage>
</organism>
<keyword evidence="1" id="KW-0472">Membrane</keyword>
<sequence length="52" mass="6256">MPMHSLVVSLFVYLGIFLNLWTFLKFVAPIHRQIFYVCVKIMFIWCIMGKFL</sequence>
<feature type="transmembrane region" description="Helical" evidence="1">
    <location>
        <begin position="34"/>
        <end position="51"/>
    </location>
</feature>
<protein>
    <submittedName>
        <fullName evidence="2">Uncharacterized protein</fullName>
    </submittedName>
</protein>
<keyword evidence="1" id="KW-0812">Transmembrane</keyword>